<evidence type="ECO:0000313" key="3">
    <source>
        <dbReference type="Proteomes" id="UP001230289"/>
    </source>
</evidence>
<accession>A0ABU0XFX8</accession>
<sequence>MEFGYEVFHPDVDVVADFYVAVLGFRRDEDASADYVTVVRDGLRVGCSRHADAPLIPRRPPAGSEIVLRVDDVRGEHARVVAADWPIADPLQQRPWGSTDFRVFDPSGQYVRIADSGSAR</sequence>
<feature type="domain" description="VOC" evidence="1">
    <location>
        <begin position="1"/>
        <end position="116"/>
    </location>
</feature>
<gene>
    <name evidence="2" type="ORF">RBR11_08560</name>
</gene>
<dbReference type="PROSITE" id="PS51819">
    <property type="entry name" value="VOC"/>
    <property type="match status" value="1"/>
</dbReference>
<protein>
    <submittedName>
        <fullName evidence="2">VOC family protein</fullName>
    </submittedName>
</protein>
<dbReference type="RefSeq" id="WP_308488905.1">
    <property type="nucleotide sequence ID" value="NZ_JAVFCB010000004.1"/>
</dbReference>
<reference evidence="2 3" key="1">
    <citation type="submission" date="2023-08" db="EMBL/GenBank/DDBJ databases">
        <title>Microbacterium sp. nov., isolated from a waste landfill.</title>
        <authorList>
            <person name="Wen W."/>
        </authorList>
    </citation>
    <scope>NUCLEOTIDE SEQUENCE [LARGE SCALE GENOMIC DNA]</scope>
    <source>
        <strain evidence="2 3">ASV81</strain>
    </source>
</reference>
<keyword evidence="3" id="KW-1185">Reference proteome</keyword>
<name>A0ABU0XFX8_9MICO</name>
<dbReference type="InterPro" id="IPR037523">
    <property type="entry name" value="VOC_core"/>
</dbReference>
<organism evidence="2 3">
    <name type="scientific">Microbacterium capsulatum</name>
    <dbReference type="NCBI Taxonomy" id="3041921"/>
    <lineage>
        <taxon>Bacteria</taxon>
        <taxon>Bacillati</taxon>
        <taxon>Actinomycetota</taxon>
        <taxon>Actinomycetes</taxon>
        <taxon>Micrococcales</taxon>
        <taxon>Microbacteriaceae</taxon>
        <taxon>Microbacterium</taxon>
    </lineage>
</organism>
<evidence type="ECO:0000259" key="1">
    <source>
        <dbReference type="PROSITE" id="PS51819"/>
    </source>
</evidence>
<dbReference type="SUPFAM" id="SSF54593">
    <property type="entry name" value="Glyoxalase/Bleomycin resistance protein/Dihydroxybiphenyl dioxygenase"/>
    <property type="match status" value="1"/>
</dbReference>
<dbReference type="Proteomes" id="UP001230289">
    <property type="component" value="Unassembled WGS sequence"/>
</dbReference>
<dbReference type="Gene3D" id="3.10.180.10">
    <property type="entry name" value="2,3-Dihydroxybiphenyl 1,2-Dioxygenase, domain 1"/>
    <property type="match status" value="1"/>
</dbReference>
<dbReference type="EMBL" id="JAVFCB010000004">
    <property type="protein sequence ID" value="MDQ4213966.1"/>
    <property type="molecule type" value="Genomic_DNA"/>
</dbReference>
<dbReference type="InterPro" id="IPR029068">
    <property type="entry name" value="Glyas_Bleomycin-R_OHBP_Dase"/>
</dbReference>
<dbReference type="Pfam" id="PF00903">
    <property type="entry name" value="Glyoxalase"/>
    <property type="match status" value="1"/>
</dbReference>
<proteinExistence type="predicted"/>
<comment type="caution">
    <text evidence="2">The sequence shown here is derived from an EMBL/GenBank/DDBJ whole genome shotgun (WGS) entry which is preliminary data.</text>
</comment>
<evidence type="ECO:0000313" key="2">
    <source>
        <dbReference type="EMBL" id="MDQ4213966.1"/>
    </source>
</evidence>
<dbReference type="InterPro" id="IPR004360">
    <property type="entry name" value="Glyas_Fos-R_dOase_dom"/>
</dbReference>